<dbReference type="PRINTS" id="PR02110">
    <property type="entry name" value="MRGPCRD"/>
</dbReference>
<dbReference type="OMA" id="KCHRPRH"/>
<evidence type="ECO:0000256" key="3">
    <source>
        <dbReference type="ARBA" id="ARBA00022692"/>
    </source>
</evidence>
<dbReference type="SUPFAM" id="SSF81321">
    <property type="entry name" value="Family A G protein-coupled receptor-like"/>
    <property type="match status" value="1"/>
</dbReference>
<evidence type="ECO:0000256" key="10">
    <source>
        <dbReference type="SAM" id="MobiDB-lite"/>
    </source>
</evidence>
<dbReference type="PRINTS" id="PR00237">
    <property type="entry name" value="GPCRRHODOPSN"/>
</dbReference>
<dbReference type="Pfam" id="PF00001">
    <property type="entry name" value="7tm_1"/>
    <property type="match status" value="1"/>
</dbReference>
<dbReference type="GO" id="GO:0005886">
    <property type="term" value="C:plasma membrane"/>
    <property type="evidence" value="ECO:0007669"/>
    <property type="project" value="UniProtKB-SubCell"/>
</dbReference>
<dbReference type="InterPro" id="IPR026234">
    <property type="entry name" value="MRGPCRFAMILY"/>
</dbReference>
<keyword evidence="14" id="KW-1185">Reference proteome</keyword>
<keyword evidence="7 13" id="KW-0675">Receptor</keyword>
<evidence type="ECO:0000256" key="2">
    <source>
        <dbReference type="ARBA" id="ARBA00022475"/>
    </source>
</evidence>
<feature type="region of interest" description="Disordered" evidence="10">
    <location>
        <begin position="298"/>
        <end position="317"/>
    </location>
</feature>
<keyword evidence="4 11" id="KW-1133">Transmembrane helix</keyword>
<keyword evidence="6 11" id="KW-0472">Membrane</keyword>
<proteinExistence type="inferred from homology"/>
<keyword evidence="3 11" id="KW-0812">Transmembrane</keyword>
<evidence type="ECO:0000256" key="9">
    <source>
        <dbReference type="ARBA" id="ARBA00061394"/>
    </source>
</evidence>
<feature type="transmembrane region" description="Helical" evidence="11">
    <location>
        <begin position="217"/>
        <end position="241"/>
    </location>
</feature>
<sequence length="317" mass="35768">MDKVTWVYFAMTFLTTVTCVCGIAGNSTVIWLLSRSLRRTPFSTYILNLAVADLLFLLCMASTISLETQPLTDFRSTNSSANLSISPRAKVTVTAYEVMKRVKYFAYTTSLSLLTAISTQRCLSVLYPMWYKCHRPRHLSATVSTLLWALSFIMNMLASLFCSRFWDLTYAQCFKVDMALGALILGVFTPVMATSSVTLFVQVQKSTLVRRRRPRRLYVVILVSVFVFLVCSLPLGIYWFVLYWAGLRPHVELLWVCLSRLSSSVSSSANPVIYFLVGSRRSQRLKESMGAVLDRALQEEPELEGRETPSTGTQEGI</sequence>
<feature type="transmembrane region" description="Helical" evidence="11">
    <location>
        <begin position="6"/>
        <end position="33"/>
    </location>
</feature>
<dbReference type="Gene3D" id="1.20.1070.10">
    <property type="entry name" value="Rhodopsin 7-helix transmembrane proteins"/>
    <property type="match status" value="1"/>
</dbReference>
<dbReference type="PROSITE" id="PS50262">
    <property type="entry name" value="G_PROTEIN_RECEP_F1_2"/>
    <property type="match status" value="1"/>
</dbReference>
<dbReference type="STRING" id="885580.ENSFDAP00000012009"/>
<comment type="subcellular location">
    <subcellularLocation>
        <location evidence="1">Cell membrane</location>
        <topology evidence="1">Multi-pass membrane protein</topology>
    </subcellularLocation>
</comment>
<evidence type="ECO:0000256" key="11">
    <source>
        <dbReference type="SAM" id="Phobius"/>
    </source>
</evidence>
<dbReference type="PANTHER" id="PTHR11334:SF57">
    <property type="entry name" value="MAS-RELATED G-PROTEIN COUPLED RECEPTOR MEMBER D"/>
    <property type="match status" value="1"/>
</dbReference>
<keyword evidence="5" id="KW-0297">G-protein coupled receptor</keyword>
<protein>
    <submittedName>
        <fullName evidence="13">Mas-related G-protein coupled receptor member D</fullName>
    </submittedName>
</protein>
<dbReference type="InterPro" id="IPR000276">
    <property type="entry name" value="GPCR_Rhodpsn"/>
</dbReference>
<evidence type="ECO:0000256" key="6">
    <source>
        <dbReference type="ARBA" id="ARBA00023136"/>
    </source>
</evidence>
<feature type="transmembrane region" description="Helical" evidence="11">
    <location>
        <begin position="178"/>
        <end position="201"/>
    </location>
</feature>
<dbReference type="EMBL" id="KN122776">
    <property type="protein sequence ID" value="KFO28309.1"/>
    <property type="molecule type" value="Genomic_DNA"/>
</dbReference>
<feature type="transmembrane region" description="Helical" evidence="11">
    <location>
        <begin position="45"/>
        <end position="66"/>
    </location>
</feature>
<keyword evidence="8" id="KW-0807">Transducer</keyword>
<accession>A0A091D869</accession>
<feature type="transmembrane region" description="Helical" evidence="11">
    <location>
        <begin position="104"/>
        <end position="127"/>
    </location>
</feature>
<comment type="similarity">
    <text evidence="9">Belongs to the G-protein coupled receptor 1 family. Mas subfamily.</text>
</comment>
<evidence type="ECO:0000256" key="5">
    <source>
        <dbReference type="ARBA" id="ARBA00023040"/>
    </source>
</evidence>
<organism evidence="13 14">
    <name type="scientific">Fukomys damarensis</name>
    <name type="common">Damaraland mole rat</name>
    <name type="synonym">Cryptomys damarensis</name>
    <dbReference type="NCBI Taxonomy" id="885580"/>
    <lineage>
        <taxon>Eukaryota</taxon>
        <taxon>Metazoa</taxon>
        <taxon>Chordata</taxon>
        <taxon>Craniata</taxon>
        <taxon>Vertebrata</taxon>
        <taxon>Euteleostomi</taxon>
        <taxon>Mammalia</taxon>
        <taxon>Eutheria</taxon>
        <taxon>Euarchontoglires</taxon>
        <taxon>Glires</taxon>
        <taxon>Rodentia</taxon>
        <taxon>Hystricomorpha</taxon>
        <taxon>Bathyergidae</taxon>
        <taxon>Fukomys</taxon>
    </lineage>
</organism>
<evidence type="ECO:0000256" key="4">
    <source>
        <dbReference type="ARBA" id="ARBA00022989"/>
    </source>
</evidence>
<dbReference type="PANTHER" id="PTHR11334">
    <property type="entry name" value="MAS-RELATED G-PROTEIN COUPLED RECEPTOR"/>
    <property type="match status" value="1"/>
</dbReference>
<evidence type="ECO:0000259" key="12">
    <source>
        <dbReference type="PROSITE" id="PS50262"/>
    </source>
</evidence>
<dbReference type="InterPro" id="IPR026232">
    <property type="entry name" value="MRGPCRD"/>
</dbReference>
<dbReference type="GO" id="GO:0004930">
    <property type="term" value="F:G protein-coupled receptor activity"/>
    <property type="evidence" value="ECO:0007669"/>
    <property type="project" value="UniProtKB-KW"/>
</dbReference>
<evidence type="ECO:0000256" key="1">
    <source>
        <dbReference type="ARBA" id="ARBA00004651"/>
    </source>
</evidence>
<evidence type="ECO:0000313" key="13">
    <source>
        <dbReference type="EMBL" id="KFO28309.1"/>
    </source>
</evidence>
<feature type="transmembrane region" description="Helical" evidence="11">
    <location>
        <begin position="139"/>
        <end position="166"/>
    </location>
</feature>
<dbReference type="OrthoDB" id="9631784at2759"/>
<keyword evidence="2" id="KW-1003">Cell membrane</keyword>
<dbReference type="Proteomes" id="UP000028990">
    <property type="component" value="Unassembled WGS sequence"/>
</dbReference>
<dbReference type="AlphaFoldDB" id="A0A091D869"/>
<dbReference type="InterPro" id="IPR017452">
    <property type="entry name" value="GPCR_Rhodpsn_7TM"/>
</dbReference>
<feature type="domain" description="G-protein coupled receptors family 1 profile" evidence="12">
    <location>
        <begin position="25"/>
        <end position="274"/>
    </location>
</feature>
<dbReference type="eggNOG" id="ENOG502SNJC">
    <property type="taxonomic scope" value="Eukaryota"/>
</dbReference>
<evidence type="ECO:0000256" key="8">
    <source>
        <dbReference type="ARBA" id="ARBA00023224"/>
    </source>
</evidence>
<evidence type="ECO:0000313" key="14">
    <source>
        <dbReference type="Proteomes" id="UP000028990"/>
    </source>
</evidence>
<evidence type="ECO:0000256" key="7">
    <source>
        <dbReference type="ARBA" id="ARBA00023170"/>
    </source>
</evidence>
<feature type="compositionally biased region" description="Polar residues" evidence="10">
    <location>
        <begin position="308"/>
        <end position="317"/>
    </location>
</feature>
<reference evidence="13 14" key="1">
    <citation type="submission" date="2013-11" db="EMBL/GenBank/DDBJ databases">
        <title>The Damaraland mole rat (Fukomys damarensis) genome and evolution of African mole rats.</title>
        <authorList>
            <person name="Gladyshev V.N."/>
            <person name="Fang X."/>
        </authorList>
    </citation>
    <scope>NUCLEOTIDE SEQUENCE [LARGE SCALE GENOMIC DNA]</scope>
    <source>
        <tissue evidence="13">Liver</tissue>
    </source>
</reference>
<name>A0A091D869_FUKDA</name>
<gene>
    <name evidence="13" type="ORF">H920_10170</name>
</gene>
<dbReference type="FunFam" id="1.20.1070.10:FF:000193">
    <property type="entry name" value="Mas-related G-protein coupled receptor member E"/>
    <property type="match status" value="1"/>
</dbReference>